<evidence type="ECO:0000313" key="1">
    <source>
        <dbReference type="EMBL" id="CAG2147437.1"/>
    </source>
</evidence>
<name>A0A916IVQ3_9BURK</name>
<accession>A0A916IVQ3</accession>
<gene>
    <name evidence="1" type="ORF">LMG31506_03627</name>
</gene>
<dbReference type="AlphaFoldDB" id="A0A916IVQ3"/>
<organism evidence="1 2">
    <name type="scientific">Cupriavidus yeoncheonensis</name>
    <dbReference type="NCBI Taxonomy" id="1462994"/>
    <lineage>
        <taxon>Bacteria</taxon>
        <taxon>Pseudomonadati</taxon>
        <taxon>Pseudomonadota</taxon>
        <taxon>Betaproteobacteria</taxon>
        <taxon>Burkholderiales</taxon>
        <taxon>Burkholderiaceae</taxon>
        <taxon>Cupriavidus</taxon>
    </lineage>
</organism>
<reference evidence="1" key="1">
    <citation type="submission" date="2021-03" db="EMBL/GenBank/DDBJ databases">
        <authorList>
            <person name="Peeters C."/>
        </authorList>
    </citation>
    <scope>NUCLEOTIDE SEQUENCE</scope>
    <source>
        <strain evidence="1">LMG 31506</strain>
    </source>
</reference>
<proteinExistence type="predicted"/>
<comment type="caution">
    <text evidence="1">The sequence shown here is derived from an EMBL/GenBank/DDBJ whole genome shotgun (WGS) entry which is preliminary data.</text>
</comment>
<protein>
    <submittedName>
        <fullName evidence="1">Uncharacterized protein</fullName>
    </submittedName>
</protein>
<dbReference type="EMBL" id="CAJPUY010000012">
    <property type="protein sequence ID" value="CAG2147437.1"/>
    <property type="molecule type" value="Genomic_DNA"/>
</dbReference>
<keyword evidence="2" id="KW-1185">Reference proteome</keyword>
<dbReference type="Proteomes" id="UP000672934">
    <property type="component" value="Unassembled WGS sequence"/>
</dbReference>
<sequence>MKFSILLPDFRHPDVAAHDADRLRAMRDLSRPGRLRRALKRLGTMLRAWRLQLR</sequence>
<dbReference type="RefSeq" id="WP_211948545.1">
    <property type="nucleotide sequence ID" value="NZ_CAJPUY010000012.1"/>
</dbReference>
<evidence type="ECO:0000313" key="2">
    <source>
        <dbReference type="Proteomes" id="UP000672934"/>
    </source>
</evidence>